<comment type="subcellular location">
    <subcellularLocation>
        <location evidence="1">Cell membrane</location>
        <topology evidence="1">Multi-pass membrane protein</topology>
    </subcellularLocation>
</comment>
<evidence type="ECO:0000256" key="4">
    <source>
        <dbReference type="ARBA" id="ARBA00022679"/>
    </source>
</evidence>
<keyword evidence="6 7" id="KW-0472">Membrane</keyword>
<protein>
    <submittedName>
        <fullName evidence="9">Histidine kinase</fullName>
    </submittedName>
</protein>
<evidence type="ECO:0000256" key="6">
    <source>
        <dbReference type="ARBA" id="ARBA00023136"/>
    </source>
</evidence>
<dbReference type="Gene3D" id="6.10.340.10">
    <property type="match status" value="1"/>
</dbReference>
<dbReference type="Pfam" id="PF06580">
    <property type="entry name" value="His_kinase"/>
    <property type="match status" value="1"/>
</dbReference>
<organism evidence="9 10">
    <name type="scientific">Paenibacillus radicis</name>
    <name type="common">ex Xue et al. 2023</name>
    <dbReference type="NCBI Taxonomy" id="2972489"/>
    <lineage>
        <taxon>Bacteria</taxon>
        <taxon>Bacillati</taxon>
        <taxon>Bacillota</taxon>
        <taxon>Bacilli</taxon>
        <taxon>Bacillales</taxon>
        <taxon>Paenibacillaceae</taxon>
        <taxon>Paenibacillus</taxon>
    </lineage>
</organism>
<proteinExistence type="predicted"/>
<evidence type="ECO:0000256" key="2">
    <source>
        <dbReference type="ARBA" id="ARBA00022475"/>
    </source>
</evidence>
<dbReference type="CDD" id="cd06225">
    <property type="entry name" value="HAMP"/>
    <property type="match status" value="1"/>
</dbReference>
<dbReference type="PANTHER" id="PTHR34220:SF7">
    <property type="entry name" value="SENSOR HISTIDINE KINASE YPDA"/>
    <property type="match status" value="1"/>
</dbReference>
<dbReference type="GO" id="GO:0016301">
    <property type="term" value="F:kinase activity"/>
    <property type="evidence" value="ECO:0007669"/>
    <property type="project" value="UniProtKB-KW"/>
</dbReference>
<dbReference type="RefSeq" id="WP_258214402.1">
    <property type="nucleotide sequence ID" value="NZ_JANQBD010000011.1"/>
</dbReference>
<dbReference type="Gene3D" id="3.30.565.10">
    <property type="entry name" value="Histidine kinase-like ATPase, C-terminal domain"/>
    <property type="match status" value="1"/>
</dbReference>
<evidence type="ECO:0000256" key="5">
    <source>
        <dbReference type="ARBA" id="ARBA00022777"/>
    </source>
</evidence>
<dbReference type="Proteomes" id="UP001300012">
    <property type="component" value="Unassembled WGS sequence"/>
</dbReference>
<dbReference type="Pfam" id="PF00672">
    <property type="entry name" value="HAMP"/>
    <property type="match status" value="1"/>
</dbReference>
<reference evidence="9 10" key="1">
    <citation type="submission" date="2022-08" db="EMBL/GenBank/DDBJ databases">
        <title>Paenibacillus endoradicis sp. nov., Paenibacillus radicibacter sp. nov and Paenibacillus pararadicis sp. nov., three cold-adapted plant growth-promoting bacteria isolated from root of Larix gmelinii in Great Khingan.</title>
        <authorList>
            <person name="Xue H."/>
        </authorList>
    </citation>
    <scope>NUCLEOTIDE SEQUENCE [LARGE SCALE GENOMIC DNA]</scope>
    <source>
        <strain evidence="9 10">N5-1-1-5</strain>
    </source>
</reference>
<dbReference type="InterPro" id="IPR003660">
    <property type="entry name" value="HAMP_dom"/>
</dbReference>
<dbReference type="InterPro" id="IPR050640">
    <property type="entry name" value="Bact_2-comp_sensor_kinase"/>
</dbReference>
<gene>
    <name evidence="9" type="ORF">NV381_16570</name>
</gene>
<dbReference type="Pfam" id="PF02518">
    <property type="entry name" value="HATPase_c"/>
    <property type="match status" value="1"/>
</dbReference>
<comment type="caution">
    <text evidence="9">The sequence shown here is derived from an EMBL/GenBank/DDBJ whole genome shotgun (WGS) entry which is preliminary data.</text>
</comment>
<feature type="transmembrane region" description="Helical" evidence="7">
    <location>
        <begin position="285"/>
        <end position="304"/>
    </location>
</feature>
<dbReference type="SUPFAM" id="SSF158472">
    <property type="entry name" value="HAMP domain-like"/>
    <property type="match status" value="1"/>
</dbReference>
<dbReference type="SUPFAM" id="SSF55874">
    <property type="entry name" value="ATPase domain of HSP90 chaperone/DNA topoisomerase II/histidine kinase"/>
    <property type="match status" value="1"/>
</dbReference>
<name>A0ABT1YKA3_9BACL</name>
<evidence type="ECO:0000259" key="8">
    <source>
        <dbReference type="PROSITE" id="PS50885"/>
    </source>
</evidence>
<keyword evidence="4" id="KW-0808">Transferase</keyword>
<sequence length="583" mass="67534">MLTNPPVFKSIRFKLIIGLLLLIIPLILFLIYNNYYAMNVVRNQVAGSNKSLLTLYMNQIDRNLDEADKYLYNMAALENDLLNLDYPKEDINAWYLFAKIRLVNRIETDIKNYKPLDLFFIYSSVNDELMTSKIPGETYDERKALENGILDLLHDIQISDKKLSKQWFVSKIDNQYYLYHIIQSGNAYIGGIVEASKLMVPLSLIELGQSGRSLLVTDAHEVMTNDDFLKENDIHLGLEKNVNRFTSRGQEYLQVNEKSTKGDFLLMIFIPEGTILERLPELQRITTFILLAALLLLPAFYTFIRKVILLPINRIVTAMRKVRDGFMEDRIELYSTSYEFEIMNETFNTMVSQITDLKISVYEEQLINQKAELKHLQLQINPHFFLNSLNIIYSLAQLKSYELIQELSMSLVQYLRFMFRSSLNFVKLSEEIAHTNNYLRIQTMRFPENFTFEIEAADLLSEALVPPLSIQTFVENTIKHAVSMEERIHLQITVDGCEEAGIPFMKVVISDTGKGFPPEVLHAVQSEEGIADENGEHIGIWNVRRRLNLLYQDQARLWISNNTGGGAEVELRLPIRFEKMEDE</sequence>
<dbReference type="SMART" id="SM00304">
    <property type="entry name" value="HAMP"/>
    <property type="match status" value="1"/>
</dbReference>
<accession>A0ABT1YKA3</accession>
<feature type="domain" description="HAMP" evidence="8">
    <location>
        <begin position="306"/>
        <end position="359"/>
    </location>
</feature>
<feature type="transmembrane region" description="Helical" evidence="7">
    <location>
        <begin position="12"/>
        <end position="32"/>
    </location>
</feature>
<evidence type="ECO:0000256" key="7">
    <source>
        <dbReference type="SAM" id="Phobius"/>
    </source>
</evidence>
<dbReference type="PANTHER" id="PTHR34220">
    <property type="entry name" value="SENSOR HISTIDINE KINASE YPDA"/>
    <property type="match status" value="1"/>
</dbReference>
<evidence type="ECO:0000256" key="3">
    <source>
        <dbReference type="ARBA" id="ARBA00022553"/>
    </source>
</evidence>
<keyword evidence="3" id="KW-0597">Phosphoprotein</keyword>
<evidence type="ECO:0000313" key="9">
    <source>
        <dbReference type="EMBL" id="MCR8632819.1"/>
    </source>
</evidence>
<dbReference type="InterPro" id="IPR003594">
    <property type="entry name" value="HATPase_dom"/>
</dbReference>
<dbReference type="InterPro" id="IPR036890">
    <property type="entry name" value="HATPase_C_sf"/>
</dbReference>
<dbReference type="EMBL" id="JANQBD010000011">
    <property type="protein sequence ID" value="MCR8632819.1"/>
    <property type="molecule type" value="Genomic_DNA"/>
</dbReference>
<keyword evidence="7" id="KW-1133">Transmembrane helix</keyword>
<dbReference type="PROSITE" id="PS50885">
    <property type="entry name" value="HAMP"/>
    <property type="match status" value="1"/>
</dbReference>
<keyword evidence="10" id="KW-1185">Reference proteome</keyword>
<evidence type="ECO:0000313" key="10">
    <source>
        <dbReference type="Proteomes" id="UP001300012"/>
    </source>
</evidence>
<keyword evidence="7" id="KW-0812">Transmembrane</keyword>
<keyword evidence="2" id="KW-1003">Cell membrane</keyword>
<dbReference type="InterPro" id="IPR010559">
    <property type="entry name" value="Sig_transdc_His_kin_internal"/>
</dbReference>
<evidence type="ECO:0000256" key="1">
    <source>
        <dbReference type="ARBA" id="ARBA00004651"/>
    </source>
</evidence>
<keyword evidence="5 9" id="KW-0418">Kinase</keyword>